<dbReference type="SUPFAM" id="SSF102588">
    <property type="entry name" value="LmbE-like"/>
    <property type="match status" value="1"/>
</dbReference>
<dbReference type="PANTHER" id="PTHR12993">
    <property type="entry name" value="N-ACETYLGLUCOSAMINYL-PHOSPHATIDYLINOSITOL DE-N-ACETYLASE-RELATED"/>
    <property type="match status" value="1"/>
</dbReference>
<proteinExistence type="inferred from homology"/>
<dbReference type="AlphaFoldDB" id="A0A364KN89"/>
<organism evidence="4 5">
    <name type="scientific">Talaromyces amestolkiae</name>
    <dbReference type="NCBI Taxonomy" id="1196081"/>
    <lineage>
        <taxon>Eukaryota</taxon>
        <taxon>Fungi</taxon>
        <taxon>Dikarya</taxon>
        <taxon>Ascomycota</taxon>
        <taxon>Pezizomycotina</taxon>
        <taxon>Eurotiomycetes</taxon>
        <taxon>Eurotiomycetidae</taxon>
        <taxon>Eurotiales</taxon>
        <taxon>Trichocomaceae</taxon>
        <taxon>Talaromyces</taxon>
        <taxon>Talaromyces sect. Talaromyces</taxon>
    </lineage>
</organism>
<dbReference type="UniPathway" id="UPA00196"/>
<dbReference type="Proteomes" id="UP000249363">
    <property type="component" value="Unassembled WGS sequence"/>
</dbReference>
<dbReference type="Pfam" id="PF02585">
    <property type="entry name" value="PIG-L"/>
    <property type="match status" value="1"/>
</dbReference>
<comment type="caution">
    <text evidence="4">The sequence shown here is derived from an EMBL/GenBank/DDBJ whole genome shotgun (WGS) entry which is preliminary data.</text>
</comment>
<dbReference type="GO" id="GO:0005783">
    <property type="term" value="C:endoplasmic reticulum"/>
    <property type="evidence" value="ECO:0007669"/>
    <property type="project" value="TreeGrafter"/>
</dbReference>
<keyword evidence="3" id="KW-0472">Membrane</keyword>
<keyword evidence="3" id="KW-1133">Transmembrane helix</keyword>
<protein>
    <recommendedName>
        <fullName evidence="2">N-acetylglucosaminylphosphatidylinositol deacetylase</fullName>
        <ecNumber evidence="2">3.5.1.89</ecNumber>
    </recommendedName>
</protein>
<evidence type="ECO:0000256" key="3">
    <source>
        <dbReference type="SAM" id="Phobius"/>
    </source>
</evidence>
<keyword evidence="5" id="KW-1185">Reference proteome</keyword>
<feature type="transmembrane region" description="Helical" evidence="3">
    <location>
        <begin position="25"/>
        <end position="44"/>
    </location>
</feature>
<dbReference type="PANTHER" id="PTHR12993:SF11">
    <property type="entry name" value="N-ACETYLGLUCOSAMINYL-PHOSPHATIDYLINOSITOL DE-N-ACETYLASE"/>
    <property type="match status" value="1"/>
</dbReference>
<evidence type="ECO:0000313" key="4">
    <source>
        <dbReference type="EMBL" id="RAO65014.1"/>
    </source>
</evidence>
<comment type="similarity">
    <text evidence="1">Belongs to the PIGL family.</text>
</comment>
<name>A0A364KN89_TALAM</name>
<evidence type="ECO:0000256" key="2">
    <source>
        <dbReference type="ARBA" id="ARBA00012176"/>
    </source>
</evidence>
<dbReference type="InterPro" id="IPR003737">
    <property type="entry name" value="GlcNAc_PI_deacetylase-related"/>
</dbReference>
<sequence length="306" mass="34439">MATYKPLLAAATHFTRRAARRRMPIISFILTISLIFPVLLYLLLGNILANDPRLVPHAVRNAQNVLFITAHPDDGALYFGPSILQSLGRNNVNRYMLVLSSGVNEYETSHLETKASCLEYSIPSKNCLLLQNKDLHQDKNWDDHIIQRILERHITKWEIDLIITFDAAAFSDQNHKAVSNAVQRYAILHSEQRNPAAYALQTTSELRRYLSVLDLVTTSVPFGFRILTAMVCGVPEGYHTSLEGKGVVPPPTDGDVYADKALIVSDWSGHAGSKVALAKHASAYSWNRALYASLSRYMWFNDLRRM</sequence>
<keyword evidence="3" id="KW-0812">Transmembrane</keyword>
<dbReference type="GO" id="GO:0006506">
    <property type="term" value="P:GPI anchor biosynthetic process"/>
    <property type="evidence" value="ECO:0007669"/>
    <property type="project" value="UniProtKB-UniPathway"/>
</dbReference>
<evidence type="ECO:0000313" key="5">
    <source>
        <dbReference type="Proteomes" id="UP000249363"/>
    </source>
</evidence>
<dbReference type="OrthoDB" id="440160at2759"/>
<dbReference type="GO" id="GO:0016020">
    <property type="term" value="C:membrane"/>
    <property type="evidence" value="ECO:0007669"/>
    <property type="project" value="GOC"/>
</dbReference>
<dbReference type="GO" id="GO:0000225">
    <property type="term" value="F:N-acetylglucosaminylphosphatidylinositol deacetylase activity"/>
    <property type="evidence" value="ECO:0007669"/>
    <property type="project" value="UniProtKB-EC"/>
</dbReference>
<dbReference type="GeneID" id="63790243"/>
<accession>A0A364KN89</accession>
<dbReference type="STRING" id="1196081.A0A364KN89"/>
<dbReference type="Gene3D" id="3.40.50.10320">
    <property type="entry name" value="LmbE-like"/>
    <property type="match status" value="1"/>
</dbReference>
<evidence type="ECO:0000256" key="1">
    <source>
        <dbReference type="ARBA" id="ARBA00006066"/>
    </source>
</evidence>
<reference evidence="4 5" key="1">
    <citation type="journal article" date="2017" name="Biotechnol. Biofuels">
        <title>Differential beta-glucosidase expression as a function of carbon source availability in Talaromyces amestolkiae: a genomic and proteomic approach.</title>
        <authorList>
            <person name="de Eugenio L.I."/>
            <person name="Mendez-Liter J.A."/>
            <person name="Nieto-Dominguez M."/>
            <person name="Alonso L."/>
            <person name="Gil-Munoz J."/>
            <person name="Barriuso J."/>
            <person name="Prieto A."/>
            <person name="Martinez M.J."/>
        </authorList>
    </citation>
    <scope>NUCLEOTIDE SEQUENCE [LARGE SCALE GENOMIC DNA]</scope>
    <source>
        <strain evidence="4 5">CIB</strain>
    </source>
</reference>
<dbReference type="InterPro" id="IPR024078">
    <property type="entry name" value="LmbE-like_dom_sf"/>
</dbReference>
<dbReference type="EC" id="3.5.1.89" evidence="2"/>
<gene>
    <name evidence="4" type="ORF">BHQ10_001026</name>
</gene>
<dbReference type="EMBL" id="MIKG01000001">
    <property type="protein sequence ID" value="RAO65014.1"/>
    <property type="molecule type" value="Genomic_DNA"/>
</dbReference>
<dbReference type="RefSeq" id="XP_040729531.1">
    <property type="nucleotide sequence ID" value="XM_040872870.1"/>
</dbReference>